<name>A0A7U3UYA8_9ACTN</name>
<gene>
    <name evidence="4" type="ORF">RVR_8328</name>
</gene>
<dbReference type="EMBL" id="AP018365">
    <property type="protein sequence ID" value="BBB01079.1"/>
    <property type="molecule type" value="Genomic_DNA"/>
</dbReference>
<evidence type="ECO:0000256" key="1">
    <source>
        <dbReference type="ARBA" id="ARBA00022612"/>
    </source>
</evidence>
<dbReference type="InterPro" id="IPR023346">
    <property type="entry name" value="Lysozyme-like_dom_sf"/>
</dbReference>
<dbReference type="Proteomes" id="UP000595703">
    <property type="component" value="Chromosome"/>
</dbReference>
<reference evidence="4 5" key="4">
    <citation type="journal article" date="2020" name="Sci. Rep.">
        <title>beta-carboline chemical signals induce reveromycin production through a LuxR family regulator in Streptomyces sp. SN-593.</title>
        <authorList>
            <person name="Panthee S."/>
            <person name="Kito N."/>
            <person name="Hayashi T."/>
            <person name="Shimizu T."/>
            <person name="Ishikawa J."/>
            <person name="Hamamoto H."/>
            <person name="Osada H."/>
            <person name="Takahashi S."/>
        </authorList>
    </citation>
    <scope>NUCLEOTIDE SEQUENCE [LARGE SCALE GENOMIC DNA]</scope>
    <source>
        <strain evidence="4 5">SN-593</strain>
    </source>
</reference>
<sequence>MAISTTGVRFDVIARDSASKAFDKIGKQAGKLDGGFGKVIKSAAKFGAVLSGSVAAGLAVAADKAVDFQTEMTRIQTQAGASAKDVSTLSKQVLSLGKSTQQGPQQLSEALYHLKSVGMDNVDAMKALKTASDLAAVGGSDLEATTNALAGAWRTGIKGATNMDQAARTLNATIGAGNMSMEDMVSALGTGILPTAKTFGLTLSQVGSALALFTDEGVDSASAATRLRMSISLLAAPSGAASKQLKKIGLTGTQLGDAMRGKDGIIGAISLLKDHLDKSGLSATQSAALLSRAFGGGKSSSAILSMVNNLDVLEKKQVQVNNSMDKFPAAVTAQRKTVQAQFNLIKSNLQVMEIELGDKVLPILSSVVQYITKTGIPTLGRFTAAAANLIPIEALKSRASQLGGILQSAYKSVGLDKLTDLLGGSTKKATYPVYHRVTADSSSPIQPGTTAAQSKKLNSTLNPTKVFKGGENLSASQSKALASAGKANPGGLGNFGENLSPAQSQALSKAAAPPSMTKRITSVLAAAIGNAIKTVDWHALGGTLGNGLDAAFGFVADHSKALGKDVSKAIQNIDWVDVGKTFGTTAIPLAIGFIDKLFAPLFTVSFWKKHWLDAIIAVLSVVPIGKVGDAIGTVFSKIPWGDSIKAIGAALDKIPWVQTLDWASWIGRTSGRAATAVGDVVTRMYSAFTGAFTRVAPRLAGWLGTELGLIPTRIGLMGLELQSAAEKAFKTLTDSVPGISGKFVRVVLRYLGKFTFYQSGIDLISGLYNGVVARLEGAAKWVRAHIVDPFVSYVKSAFGIHSPSTVFAGIGGYLISGLYSGITSALAGVGKWVVSHIKSPLVSAVVKPSSWLTGAGGSLIHGLMSGASAVMNDAKSGIGHWAGQVKDKIVGSIKAVFGIHSPSKVMAELGGHMMSGLMKGLLQGKDVLNAAVKGLFHSPLDAAESLLSNGVSLPAKWAAKLLSAKTPNAGSGTPLSPGVASAQKYASGLVGQMWPKSASSEMSALIKLWNSESGWRANAENPTSGAYGIPQSLPGSKMAAAGSDWRTNAATQIRWGLSYIKGRYGDPMTAWASWNSHSPHWYAKGTPGSGAARGWAWVGEKGPELVNFGGGETVLSHLDSLLTARSAGIKIPGYASGTVSLSRARSDVSKAQKQVDALEKQIAALRRAEATAHTKAQRKADQLAIMAAEEDLKAARKRLTAANKELATANSHSKQVQSVANTLANGWLKTLQTGTASAIASAVKSMNTKLQAAGAGGLVSGMNKSASKLESLANQRAAIQSKIASAKSYASDQASSLGDYLGIGDTSASSVSSLITQMQQSQSTAKSFATEVAKLSKMGLSKTLLSQLADAGPGSQLASTLAGASSSDIANLNKLAAAQNKLTTSYGNSLADSMYDSGSQAGKGFLTGLQAQEKAIQAEMNKLAAGMVSTIKKKLGIHSPSRVMRDQVGKQVALGAAAGVRMHAPQAVRATQRMADMMGAVRVQRSGSGSMATAAAPARGGEFTGKLYLDSGQFLGVVQGTVEPLIRNAVEAGIDDLAAAAGNTGGA</sequence>
<dbReference type="PANTHER" id="PTHR37813">
    <property type="entry name" value="FELS-2 PROPHAGE PROTEIN"/>
    <property type="match status" value="1"/>
</dbReference>
<reference evidence="4 5" key="3">
    <citation type="journal article" date="2011" name="Nat. Chem. Biol.">
        <title>Reveromycin A biosynthesis uses RevG and RevJ for stereospecific spiroacetal formation.</title>
        <authorList>
            <person name="Takahashi S."/>
            <person name="Toyoda A."/>
            <person name="Sekiyama Y."/>
            <person name="Takagi H."/>
            <person name="Nogawa T."/>
            <person name="Uramoto M."/>
            <person name="Suzuki R."/>
            <person name="Koshino H."/>
            <person name="Kumano T."/>
            <person name="Panthee S."/>
            <person name="Dairi T."/>
            <person name="Ishikawa J."/>
            <person name="Ikeda H."/>
            <person name="Sakaki Y."/>
            <person name="Osada H."/>
        </authorList>
    </citation>
    <scope>NUCLEOTIDE SEQUENCE [LARGE SCALE GENOMIC DNA]</scope>
    <source>
        <strain evidence="4 5">SN-593</strain>
    </source>
</reference>
<reference evidence="4 5" key="1">
    <citation type="journal article" date="2010" name="J. Bacteriol.">
        <title>Biochemical characterization of a novel indole prenyltransferase from Streptomyces sp. SN-593.</title>
        <authorList>
            <person name="Takahashi S."/>
            <person name="Takagi H."/>
            <person name="Toyoda A."/>
            <person name="Uramoto M."/>
            <person name="Nogawa T."/>
            <person name="Ueki M."/>
            <person name="Sakaki Y."/>
            <person name="Osada H."/>
        </authorList>
    </citation>
    <scope>NUCLEOTIDE SEQUENCE [LARGE SCALE GENOMIC DNA]</scope>
    <source>
        <strain evidence="4 5">SN-593</strain>
    </source>
</reference>
<dbReference type="KEGG" id="arev:RVR_8328"/>
<keyword evidence="1" id="KW-1188">Viral release from host cell</keyword>
<organism evidence="4 5">
    <name type="scientific">Actinacidiphila reveromycinica</name>
    <dbReference type="NCBI Taxonomy" id="659352"/>
    <lineage>
        <taxon>Bacteria</taxon>
        <taxon>Bacillati</taxon>
        <taxon>Actinomycetota</taxon>
        <taxon>Actinomycetes</taxon>
        <taxon>Kitasatosporales</taxon>
        <taxon>Streptomycetaceae</taxon>
        <taxon>Actinacidiphila</taxon>
    </lineage>
</organism>
<feature type="coiled-coil region" evidence="2">
    <location>
        <begin position="1141"/>
        <end position="1212"/>
    </location>
</feature>
<dbReference type="PANTHER" id="PTHR37813:SF1">
    <property type="entry name" value="FELS-2 PROPHAGE PROTEIN"/>
    <property type="match status" value="1"/>
</dbReference>
<evidence type="ECO:0000313" key="5">
    <source>
        <dbReference type="Proteomes" id="UP000595703"/>
    </source>
</evidence>
<accession>A0A7U3UYA8</accession>
<protein>
    <recommendedName>
        <fullName evidence="3">Phage tail tape measure protein domain-containing protein</fullName>
    </recommendedName>
</protein>
<reference evidence="4 5" key="2">
    <citation type="journal article" date="2011" name="J. Antibiot.">
        <title>Furaquinocins I and J: novel polyketide isoprenoid hybrid compounds from Streptomyces reveromyceticus SN-593.</title>
        <authorList>
            <person name="Panthee S."/>
            <person name="Takahashi S."/>
            <person name="Takagi H."/>
            <person name="Nogawa T."/>
            <person name="Oowada E."/>
            <person name="Uramoto M."/>
            <person name="Osada H."/>
        </authorList>
    </citation>
    <scope>NUCLEOTIDE SEQUENCE [LARGE SCALE GENOMIC DNA]</scope>
    <source>
        <strain evidence="4 5">SN-593</strain>
    </source>
</reference>
<dbReference type="Pfam" id="PF10145">
    <property type="entry name" value="PhageMin_Tail"/>
    <property type="match status" value="1"/>
</dbReference>
<keyword evidence="5" id="KW-1185">Reference proteome</keyword>
<proteinExistence type="predicted"/>
<keyword evidence="2" id="KW-0175">Coiled coil</keyword>
<dbReference type="SUPFAM" id="SSF53955">
    <property type="entry name" value="Lysozyme-like"/>
    <property type="match status" value="1"/>
</dbReference>
<feature type="domain" description="Phage tail tape measure protein" evidence="3">
    <location>
        <begin position="91"/>
        <end position="295"/>
    </location>
</feature>
<dbReference type="InterPro" id="IPR010090">
    <property type="entry name" value="Phage_tape_meas"/>
</dbReference>
<evidence type="ECO:0000256" key="2">
    <source>
        <dbReference type="SAM" id="Coils"/>
    </source>
</evidence>
<dbReference type="NCBIfam" id="TIGR01760">
    <property type="entry name" value="tape_meas_TP901"/>
    <property type="match status" value="1"/>
</dbReference>
<evidence type="ECO:0000313" key="4">
    <source>
        <dbReference type="EMBL" id="BBB01079.1"/>
    </source>
</evidence>
<evidence type="ECO:0000259" key="3">
    <source>
        <dbReference type="Pfam" id="PF10145"/>
    </source>
</evidence>